<dbReference type="PANTHER" id="PTHR45947">
    <property type="entry name" value="SULFOQUINOVOSYL TRANSFERASE SQD2"/>
    <property type="match status" value="1"/>
</dbReference>
<evidence type="ECO:0000259" key="1">
    <source>
        <dbReference type="Pfam" id="PF13579"/>
    </source>
</evidence>
<accession>A0AAW4FRY2</accession>
<sequence length="423" mass="46260">MRLIVVNDVSEALGGATKVALQCIEAGVAAGLDCSVLVGDDGAGIRLRFPGVQVEALGERPLRDGVRFANLFDRNFNGRAYRALRRLLKSGSDTVVHVHGWSQILSPSIFHALERSDAKVIVTAHDFFLSCPNGAYAHFGKGDICEEKPLTAGCLASACDKRNYLHKLWRFGRSMTQSAAGEVFWGRVGVILAHEAMEPYLSTGSLRNFLTLRTPSTPLTRFPVEAWKNERAMFLGRMTVEKGVRTLAEALNVTGKAATLIGQGPLLQEIQHTLPHCHVPGWLDDGEVTAVAAKARYFFMPSRMPEPYGLVAAEALMSGIPVIASSNALIAREIEENQAGLVFQSGNARSLAEKMVLMENDDLVRRLSEGAFAYGKRIAPSRDEWHQRMVDIYAGRIKFSIRDVMTGAVGRPGHPEFGMASRI</sequence>
<dbReference type="AlphaFoldDB" id="A0AAW4FRY2"/>
<evidence type="ECO:0000313" key="2">
    <source>
        <dbReference type="EMBL" id="MBM3094105.1"/>
    </source>
</evidence>
<dbReference type="SUPFAM" id="SSF53756">
    <property type="entry name" value="UDP-Glycosyltransferase/glycogen phosphorylase"/>
    <property type="match status" value="1"/>
</dbReference>
<keyword evidence="3" id="KW-1185">Reference proteome</keyword>
<dbReference type="InterPro" id="IPR050194">
    <property type="entry name" value="Glycosyltransferase_grp1"/>
</dbReference>
<dbReference type="Pfam" id="PF13692">
    <property type="entry name" value="Glyco_trans_1_4"/>
    <property type="match status" value="1"/>
</dbReference>
<dbReference type="RefSeq" id="WP_063991849.1">
    <property type="nucleotide sequence ID" value="NZ_CP083371.1"/>
</dbReference>
<feature type="domain" description="Glycosyltransferase subfamily 4-like N-terminal" evidence="1">
    <location>
        <begin position="14"/>
        <end position="128"/>
    </location>
</feature>
<dbReference type="InterPro" id="IPR028098">
    <property type="entry name" value="Glyco_trans_4-like_N"/>
</dbReference>
<reference evidence="2 3" key="1">
    <citation type="submission" date="2020-01" db="EMBL/GenBank/DDBJ databases">
        <title>Draft genome assembly of Ensifer adhaerens T173.</title>
        <authorList>
            <person name="Craig J.E."/>
            <person name="Stinchcombe J.R."/>
        </authorList>
    </citation>
    <scope>NUCLEOTIDE SEQUENCE [LARGE SCALE GENOMIC DNA]</scope>
    <source>
        <strain evidence="2 3">T173</strain>
    </source>
</reference>
<dbReference type="PANTHER" id="PTHR45947:SF3">
    <property type="entry name" value="SULFOQUINOVOSYL TRANSFERASE SQD2"/>
    <property type="match status" value="1"/>
</dbReference>
<dbReference type="EMBL" id="WXFA01000022">
    <property type="protein sequence ID" value="MBM3094105.1"/>
    <property type="molecule type" value="Genomic_DNA"/>
</dbReference>
<gene>
    <name evidence="2" type="ORF">GFB56_25500</name>
</gene>
<comment type="caution">
    <text evidence="2">The sequence shown here is derived from an EMBL/GenBank/DDBJ whole genome shotgun (WGS) entry which is preliminary data.</text>
</comment>
<dbReference type="Gene3D" id="3.40.50.2000">
    <property type="entry name" value="Glycogen Phosphorylase B"/>
    <property type="match status" value="2"/>
</dbReference>
<organism evidence="2 3">
    <name type="scientific">Ensifer canadensis</name>
    <dbReference type="NCBI Taxonomy" id="555315"/>
    <lineage>
        <taxon>Bacteria</taxon>
        <taxon>Pseudomonadati</taxon>
        <taxon>Pseudomonadota</taxon>
        <taxon>Alphaproteobacteria</taxon>
        <taxon>Hyphomicrobiales</taxon>
        <taxon>Rhizobiaceae</taxon>
        <taxon>Sinorhizobium/Ensifer group</taxon>
        <taxon>Ensifer</taxon>
    </lineage>
</organism>
<dbReference type="GO" id="GO:0016757">
    <property type="term" value="F:glycosyltransferase activity"/>
    <property type="evidence" value="ECO:0007669"/>
    <property type="project" value="UniProtKB-ARBA"/>
</dbReference>
<dbReference type="Pfam" id="PF13579">
    <property type="entry name" value="Glyco_trans_4_4"/>
    <property type="match status" value="1"/>
</dbReference>
<proteinExistence type="predicted"/>
<evidence type="ECO:0000313" key="3">
    <source>
        <dbReference type="Proteomes" id="UP000744980"/>
    </source>
</evidence>
<protein>
    <submittedName>
        <fullName evidence="2">Glycosyltransferase</fullName>
    </submittedName>
</protein>
<name>A0AAW4FRY2_9HYPH</name>
<dbReference type="Proteomes" id="UP000744980">
    <property type="component" value="Unassembled WGS sequence"/>
</dbReference>